<dbReference type="RefSeq" id="WP_169672800.1">
    <property type="nucleotide sequence ID" value="NZ_JABBHF010000005.1"/>
</dbReference>
<organism evidence="1 2">
    <name type="scientific">Flavivirga algicola</name>
    <dbReference type="NCBI Taxonomy" id="2729136"/>
    <lineage>
        <taxon>Bacteria</taxon>
        <taxon>Pseudomonadati</taxon>
        <taxon>Bacteroidota</taxon>
        <taxon>Flavobacteriia</taxon>
        <taxon>Flavobacteriales</taxon>
        <taxon>Flavobacteriaceae</taxon>
        <taxon>Flavivirga</taxon>
    </lineage>
</organism>
<evidence type="ECO:0000313" key="2">
    <source>
        <dbReference type="Proteomes" id="UP000746690"/>
    </source>
</evidence>
<gene>
    <name evidence="1" type="ORF">HHX25_10210</name>
</gene>
<evidence type="ECO:0000313" key="1">
    <source>
        <dbReference type="EMBL" id="NMH87880.1"/>
    </source>
</evidence>
<keyword evidence="2" id="KW-1185">Reference proteome</keyword>
<dbReference type="Gene3D" id="1.25.40.10">
    <property type="entry name" value="Tetratricopeptide repeat domain"/>
    <property type="match status" value="1"/>
</dbReference>
<dbReference type="InterPro" id="IPR011990">
    <property type="entry name" value="TPR-like_helical_dom_sf"/>
</dbReference>
<comment type="caution">
    <text evidence="1">The sequence shown here is derived from an EMBL/GenBank/DDBJ whole genome shotgun (WGS) entry which is preliminary data.</text>
</comment>
<dbReference type="Proteomes" id="UP000746690">
    <property type="component" value="Unassembled WGS sequence"/>
</dbReference>
<name>A0ABX1RZW8_9FLAO</name>
<proteinExistence type="predicted"/>
<dbReference type="EMBL" id="JABBHF010000005">
    <property type="protein sequence ID" value="NMH87880.1"/>
    <property type="molecule type" value="Genomic_DNA"/>
</dbReference>
<evidence type="ECO:0008006" key="3">
    <source>
        <dbReference type="Google" id="ProtNLM"/>
    </source>
</evidence>
<dbReference type="SUPFAM" id="SSF48452">
    <property type="entry name" value="TPR-like"/>
    <property type="match status" value="1"/>
</dbReference>
<protein>
    <recommendedName>
        <fullName evidence="3">Tetratricopeptide repeat protein</fullName>
    </recommendedName>
</protein>
<reference evidence="1 2" key="1">
    <citation type="submission" date="2020-04" db="EMBL/GenBank/DDBJ databases">
        <title>A Flavivirga sp. nov.</title>
        <authorList>
            <person name="Sun X."/>
        </authorList>
    </citation>
    <scope>NUCLEOTIDE SEQUENCE [LARGE SCALE GENOMIC DNA]</scope>
    <source>
        <strain evidence="1 2">Y03</strain>
    </source>
</reference>
<accession>A0ABX1RZW8</accession>
<sequence>MQTIQELTDKYTKGKNVPTLDDLFDRISLDGSPQEKELVADAYLSDFGESHYDYMCGKLNELEWIWDMMDWIEKIEILTPDFDQSNFYRGHVYEMLSSTSKEHEDKIKFNKLCIAHLQKQLDVNEEDVSLLIDLAQNVFRSCRLTQNYQKQIFDDIKSLFLRALHLERKEKHQSNFFGFNGSAISGFLNISYEFLALAFDNNTYIHNEFITAFKKAIKPYTEKDPSIYYHWAETLVRITGWVDYPKIETCRISQEVVNDIWEEVKIVLSQATDIQSNDEHFLTSIGHLFDKVAKKEVGLSYYETAFNYYSKALEINGETWSNPYYASHAIQMMALIHLKNNDRNKSIKLFNQGLRIFENAQQKVSDFQLSVYHGDYLYDYSKYLENFSNRDTLLEAKKQYEDSRILGKDFYTHPYYGLAKTTLRLGDKKECLSILKTCGALFSNEYHTHGFNDIIDDKDFTKVREGILNIIKNLKTSQ</sequence>